<dbReference type="EMBL" id="ALAN01000117">
    <property type="protein sequence ID" value="ETI66838.1"/>
    <property type="molecule type" value="Genomic_DNA"/>
</dbReference>
<evidence type="ECO:0000313" key="3">
    <source>
        <dbReference type="Proteomes" id="UP000018877"/>
    </source>
</evidence>
<evidence type="ECO:0000256" key="1">
    <source>
        <dbReference type="SAM" id="Phobius"/>
    </source>
</evidence>
<dbReference type="RefSeq" id="WP_024030269.1">
    <property type="nucleotide sequence ID" value="NZ_ALAN01000117.1"/>
</dbReference>
<dbReference type="AlphaFoldDB" id="A0AB94III5"/>
<accession>A0AB94III5</accession>
<proteinExistence type="predicted"/>
<evidence type="ECO:0000313" key="2">
    <source>
        <dbReference type="EMBL" id="ETI66838.1"/>
    </source>
</evidence>
<keyword evidence="1" id="KW-1133">Transmembrane helix</keyword>
<keyword evidence="1" id="KW-0472">Membrane</keyword>
<sequence length="73" mass="8403">MLNELFPKYSGDIGTYIKYFSFTSLILNYTFDISLSLYGVRRIGMNPLLGIVYFISTIHSMFTPNDNIFENAC</sequence>
<feature type="transmembrane region" description="Helical" evidence="1">
    <location>
        <begin position="13"/>
        <end position="31"/>
    </location>
</feature>
<reference evidence="2 3" key="1">
    <citation type="journal article" date="2014" name="Environ. Microbiol.">
        <title>The nitrate-ammonifying and nosZ-carrying bacterium Bacillus vireti is a potent source and sink for nitric and nitrous oxide under high nitrate conditions.</title>
        <authorList>
            <person name="Mania D."/>
            <person name="Heylen K."/>
            <person name="van Spanning R.J."/>
            <person name="Frostegard A."/>
        </authorList>
    </citation>
    <scope>NUCLEOTIDE SEQUENCE [LARGE SCALE GENOMIC DNA]</scope>
    <source>
        <strain evidence="2 3">LMG 21834</strain>
    </source>
</reference>
<keyword evidence="3" id="KW-1185">Reference proteome</keyword>
<comment type="caution">
    <text evidence="2">The sequence shown here is derived from an EMBL/GenBank/DDBJ whole genome shotgun (WGS) entry which is preliminary data.</text>
</comment>
<dbReference type="Proteomes" id="UP000018877">
    <property type="component" value="Unassembled WGS sequence"/>
</dbReference>
<keyword evidence="1" id="KW-0812">Transmembrane</keyword>
<name>A0AB94III5_9BACI</name>
<feature type="transmembrane region" description="Helical" evidence="1">
    <location>
        <begin position="43"/>
        <end position="62"/>
    </location>
</feature>
<organism evidence="2 3">
    <name type="scientific">Neobacillus vireti LMG 21834</name>
    <dbReference type="NCBI Taxonomy" id="1131730"/>
    <lineage>
        <taxon>Bacteria</taxon>
        <taxon>Bacillati</taxon>
        <taxon>Bacillota</taxon>
        <taxon>Bacilli</taxon>
        <taxon>Bacillales</taxon>
        <taxon>Bacillaceae</taxon>
        <taxon>Neobacillus</taxon>
    </lineage>
</organism>
<protein>
    <submittedName>
        <fullName evidence="2">Uncharacterized protein</fullName>
    </submittedName>
</protein>
<gene>
    <name evidence="2" type="ORF">BAVI_20511</name>
</gene>